<evidence type="ECO:0000313" key="2">
    <source>
        <dbReference type="Proteomes" id="UP001549363"/>
    </source>
</evidence>
<evidence type="ECO:0000313" key="1">
    <source>
        <dbReference type="EMBL" id="MET4563524.1"/>
    </source>
</evidence>
<protein>
    <submittedName>
        <fullName evidence="1">Uncharacterized protein</fullName>
    </submittedName>
</protein>
<name>A0ABV2PSK8_9BACI</name>
<dbReference type="RefSeq" id="WP_153062551.1">
    <property type="nucleotide sequence ID" value="NZ_CP073713.1"/>
</dbReference>
<organism evidence="1 2">
    <name type="scientific">Lysinibacillus parviboronicapiens</name>
    <dbReference type="NCBI Taxonomy" id="436516"/>
    <lineage>
        <taxon>Bacteria</taxon>
        <taxon>Bacillati</taxon>
        <taxon>Bacillota</taxon>
        <taxon>Bacilli</taxon>
        <taxon>Bacillales</taxon>
        <taxon>Bacillaceae</taxon>
        <taxon>Lysinibacillus</taxon>
    </lineage>
</organism>
<accession>A0ABV2PSK8</accession>
<proteinExistence type="predicted"/>
<gene>
    <name evidence="1" type="ORF">ABIA69_004744</name>
</gene>
<dbReference type="Proteomes" id="UP001549363">
    <property type="component" value="Unassembled WGS sequence"/>
</dbReference>
<sequence length="81" mass="9577">MRKIKGYMASFHKRKNTKIYVKEVTLLEIGGIYYHIEIEGDLLVGEDLRKPIEENNKVYIYDCDENSVLVVADEYIRNICY</sequence>
<comment type="caution">
    <text evidence="1">The sequence shown here is derived from an EMBL/GenBank/DDBJ whole genome shotgun (WGS) entry which is preliminary data.</text>
</comment>
<keyword evidence="2" id="KW-1185">Reference proteome</keyword>
<dbReference type="EMBL" id="JBEPSB010000046">
    <property type="protein sequence ID" value="MET4563524.1"/>
    <property type="molecule type" value="Genomic_DNA"/>
</dbReference>
<reference evidence="1 2" key="1">
    <citation type="submission" date="2024-06" db="EMBL/GenBank/DDBJ databases">
        <title>Sorghum-associated microbial communities from plants grown in Nebraska, USA.</title>
        <authorList>
            <person name="Schachtman D."/>
        </authorList>
    </citation>
    <scope>NUCLEOTIDE SEQUENCE [LARGE SCALE GENOMIC DNA]</scope>
    <source>
        <strain evidence="1 2">736</strain>
    </source>
</reference>